<organism evidence="3 4">
    <name type="scientific">Ceratobasidium theobromae</name>
    <dbReference type="NCBI Taxonomy" id="1582974"/>
    <lineage>
        <taxon>Eukaryota</taxon>
        <taxon>Fungi</taxon>
        <taxon>Dikarya</taxon>
        <taxon>Basidiomycota</taxon>
        <taxon>Agaricomycotina</taxon>
        <taxon>Agaricomycetes</taxon>
        <taxon>Cantharellales</taxon>
        <taxon>Ceratobasidiaceae</taxon>
        <taxon>Ceratobasidium</taxon>
    </lineage>
</organism>
<feature type="chain" id="PRO_5024415890" evidence="2">
    <location>
        <begin position="24"/>
        <end position="149"/>
    </location>
</feature>
<evidence type="ECO:0000313" key="3">
    <source>
        <dbReference type="EMBL" id="KAB5590098.1"/>
    </source>
</evidence>
<proteinExistence type="predicted"/>
<dbReference type="OrthoDB" id="623670at2759"/>
<name>A0A5N5QF56_9AGAM</name>
<evidence type="ECO:0000256" key="2">
    <source>
        <dbReference type="SAM" id="SignalP"/>
    </source>
</evidence>
<dbReference type="CDD" id="cd22191">
    <property type="entry name" value="DPBB_RlpA_EXP_N-like"/>
    <property type="match status" value="1"/>
</dbReference>
<dbReference type="InterPro" id="IPR051477">
    <property type="entry name" value="Expansin_CellWall"/>
</dbReference>
<keyword evidence="4" id="KW-1185">Reference proteome</keyword>
<dbReference type="InterPro" id="IPR036908">
    <property type="entry name" value="RlpA-like_sf"/>
</dbReference>
<dbReference type="AlphaFoldDB" id="A0A5N5QF56"/>
<evidence type="ECO:0000256" key="1">
    <source>
        <dbReference type="ARBA" id="ARBA00022729"/>
    </source>
</evidence>
<comment type="caution">
    <text evidence="3">The sequence shown here is derived from an EMBL/GenBank/DDBJ whole genome shotgun (WGS) entry which is preliminary data.</text>
</comment>
<dbReference type="EMBL" id="SSOP01000198">
    <property type="protein sequence ID" value="KAB5590098.1"/>
    <property type="molecule type" value="Genomic_DNA"/>
</dbReference>
<protein>
    <submittedName>
        <fullName evidence="3">Rare lipoprotein A-like double-psi beta-barrel protein</fullName>
    </submittedName>
</protein>
<gene>
    <name evidence="3" type="ORF">CTheo_6465</name>
</gene>
<sequence>MHFFSKLSVTAASALGLLSVVMAIPVESSSSSALVARDPYAVHHGWALPYDPWTAVGACGWFNVDADPVGAIGTSLFQEMMVDDNPTHNAACGKDVEVTWQGKSVNIKIVEKCTGCGYDDIILSLDSWKELVDGRTEGMNLTGVSWKFI</sequence>
<reference evidence="3 4" key="1">
    <citation type="journal article" date="2019" name="Fungal Biol. Biotechnol.">
        <title>Draft genome sequence of fastidious pathogen Ceratobasidium theobromae, which causes vascular-streak dieback in Theobroma cacao.</title>
        <authorList>
            <person name="Ali S.S."/>
            <person name="Asman A."/>
            <person name="Shao J."/>
            <person name="Firmansyah A.P."/>
            <person name="Susilo A.W."/>
            <person name="Rosmana A."/>
            <person name="McMahon P."/>
            <person name="Junaid M."/>
            <person name="Guest D."/>
            <person name="Kheng T.Y."/>
            <person name="Meinhardt L.W."/>
            <person name="Bailey B.A."/>
        </authorList>
    </citation>
    <scope>NUCLEOTIDE SEQUENCE [LARGE SCALE GENOMIC DNA]</scope>
    <source>
        <strain evidence="3 4">CT2</strain>
    </source>
</reference>
<keyword evidence="3" id="KW-0449">Lipoprotein</keyword>
<accession>A0A5N5QF56</accession>
<evidence type="ECO:0000313" key="4">
    <source>
        <dbReference type="Proteomes" id="UP000383932"/>
    </source>
</evidence>
<dbReference type="SUPFAM" id="SSF50685">
    <property type="entry name" value="Barwin-like endoglucanases"/>
    <property type="match status" value="1"/>
</dbReference>
<dbReference type="Gene3D" id="2.40.40.10">
    <property type="entry name" value="RlpA-like domain"/>
    <property type="match status" value="1"/>
</dbReference>
<dbReference type="Proteomes" id="UP000383932">
    <property type="component" value="Unassembled WGS sequence"/>
</dbReference>
<feature type="signal peptide" evidence="2">
    <location>
        <begin position="1"/>
        <end position="23"/>
    </location>
</feature>
<dbReference type="PANTHER" id="PTHR31836">
    <property type="match status" value="1"/>
</dbReference>
<keyword evidence="1 2" id="KW-0732">Signal</keyword>
<dbReference type="PANTHER" id="PTHR31836:SF28">
    <property type="entry name" value="SRCR DOMAIN-CONTAINING PROTEIN-RELATED"/>
    <property type="match status" value="1"/>
</dbReference>